<sequence>MLPAHSTKHHPLLCARFNAHAFYLAQADDGVANGTSLWLAGQVLAACLASLPRARIIELGSGIGFTALALASLGHDVLATDAHPAVLALLRRNVARNAPGLAGSVHVRQLDWSVPPDLWDWDHPTSITAQPPSQPTSRSFDLVITADTLYAPDLTPHLLRTITHIQALATDHPVTTYIAFERRDPALIDAALALIPHLVRIPRKKLLKAVHSVGWHWQSADLHDLEVHKLKS</sequence>
<reference evidence="1 2" key="1">
    <citation type="journal article" date="2019" name="Fungal Biol. Biotechnol.">
        <title>Draft genome sequence of fastidious pathogen Ceratobasidium theobromae, which causes vascular-streak dieback in Theobroma cacao.</title>
        <authorList>
            <person name="Ali S.S."/>
            <person name="Asman A."/>
            <person name="Shao J."/>
            <person name="Firmansyah A.P."/>
            <person name="Susilo A.W."/>
            <person name="Rosmana A."/>
            <person name="McMahon P."/>
            <person name="Junaid M."/>
            <person name="Guest D."/>
            <person name="Kheng T.Y."/>
            <person name="Meinhardt L.W."/>
            <person name="Bailey B.A."/>
        </authorList>
    </citation>
    <scope>NUCLEOTIDE SEQUENCE [LARGE SCALE GENOMIC DNA]</scope>
    <source>
        <strain evidence="1 2">CT2</strain>
    </source>
</reference>
<dbReference type="SUPFAM" id="SSF53335">
    <property type="entry name" value="S-adenosyl-L-methionine-dependent methyltransferases"/>
    <property type="match status" value="1"/>
</dbReference>
<dbReference type="PANTHER" id="PTHR14614:SF162">
    <property type="entry name" value="EXPRESSED PROTEIN"/>
    <property type="match status" value="1"/>
</dbReference>
<dbReference type="InterPro" id="IPR029063">
    <property type="entry name" value="SAM-dependent_MTases_sf"/>
</dbReference>
<accession>A0A5N5QMR3</accession>
<dbReference type="OrthoDB" id="194386at2759"/>
<organism evidence="1 2">
    <name type="scientific">Ceratobasidium theobromae</name>
    <dbReference type="NCBI Taxonomy" id="1582974"/>
    <lineage>
        <taxon>Eukaryota</taxon>
        <taxon>Fungi</taxon>
        <taxon>Dikarya</taxon>
        <taxon>Basidiomycota</taxon>
        <taxon>Agaricomycotina</taxon>
        <taxon>Agaricomycetes</taxon>
        <taxon>Cantharellales</taxon>
        <taxon>Ceratobasidiaceae</taxon>
        <taxon>Ceratobasidium</taxon>
    </lineage>
</organism>
<keyword evidence="2" id="KW-1185">Reference proteome</keyword>
<dbReference type="GO" id="GO:0008757">
    <property type="term" value="F:S-adenosylmethionine-dependent methyltransferase activity"/>
    <property type="evidence" value="ECO:0007669"/>
    <property type="project" value="UniProtKB-ARBA"/>
</dbReference>
<protein>
    <submittedName>
        <fullName evidence="1">Uncharacterized protein</fullName>
    </submittedName>
</protein>
<dbReference type="CDD" id="cd02440">
    <property type="entry name" value="AdoMet_MTases"/>
    <property type="match status" value="1"/>
</dbReference>
<proteinExistence type="predicted"/>
<dbReference type="GO" id="GO:0005737">
    <property type="term" value="C:cytoplasm"/>
    <property type="evidence" value="ECO:0007669"/>
    <property type="project" value="TreeGrafter"/>
</dbReference>
<dbReference type="AlphaFoldDB" id="A0A5N5QMR3"/>
<dbReference type="EMBL" id="SSOP01000047">
    <property type="protein sequence ID" value="KAB5593060.1"/>
    <property type="molecule type" value="Genomic_DNA"/>
</dbReference>
<dbReference type="GO" id="GO:0005634">
    <property type="term" value="C:nucleus"/>
    <property type="evidence" value="ECO:0007669"/>
    <property type="project" value="TreeGrafter"/>
</dbReference>
<dbReference type="Proteomes" id="UP000383932">
    <property type="component" value="Unassembled WGS sequence"/>
</dbReference>
<dbReference type="Pfam" id="PF10294">
    <property type="entry name" value="Methyltransf_16"/>
    <property type="match status" value="1"/>
</dbReference>
<evidence type="ECO:0000313" key="1">
    <source>
        <dbReference type="EMBL" id="KAB5593060.1"/>
    </source>
</evidence>
<dbReference type="PANTHER" id="PTHR14614">
    <property type="entry name" value="HEPATOCELLULAR CARCINOMA-ASSOCIATED ANTIGEN"/>
    <property type="match status" value="1"/>
</dbReference>
<gene>
    <name evidence="1" type="ORF">CTheo_3525</name>
</gene>
<dbReference type="InterPro" id="IPR019410">
    <property type="entry name" value="Methyltransf_16"/>
</dbReference>
<evidence type="ECO:0000313" key="2">
    <source>
        <dbReference type="Proteomes" id="UP000383932"/>
    </source>
</evidence>
<dbReference type="Gene3D" id="3.40.50.150">
    <property type="entry name" value="Vaccinia Virus protein VP39"/>
    <property type="match status" value="1"/>
</dbReference>
<name>A0A5N5QMR3_9AGAM</name>
<comment type="caution">
    <text evidence="1">The sequence shown here is derived from an EMBL/GenBank/DDBJ whole genome shotgun (WGS) entry which is preliminary data.</text>
</comment>